<protein>
    <submittedName>
        <fullName evidence="1">Uncharacterized protein</fullName>
    </submittedName>
</protein>
<accession>A0AC60P4Y0</accession>
<evidence type="ECO:0000313" key="2">
    <source>
        <dbReference type="Proteomes" id="UP000805193"/>
    </source>
</evidence>
<keyword evidence="2" id="KW-1185">Reference proteome</keyword>
<dbReference type="Proteomes" id="UP000805193">
    <property type="component" value="Unassembled WGS sequence"/>
</dbReference>
<dbReference type="EMBL" id="JABSTQ010011185">
    <property type="protein sequence ID" value="KAG0414361.1"/>
    <property type="molecule type" value="Genomic_DNA"/>
</dbReference>
<evidence type="ECO:0000313" key="1">
    <source>
        <dbReference type="EMBL" id="KAG0414361.1"/>
    </source>
</evidence>
<organism evidence="1 2">
    <name type="scientific">Ixodes persulcatus</name>
    <name type="common">Taiga tick</name>
    <dbReference type="NCBI Taxonomy" id="34615"/>
    <lineage>
        <taxon>Eukaryota</taxon>
        <taxon>Metazoa</taxon>
        <taxon>Ecdysozoa</taxon>
        <taxon>Arthropoda</taxon>
        <taxon>Chelicerata</taxon>
        <taxon>Arachnida</taxon>
        <taxon>Acari</taxon>
        <taxon>Parasitiformes</taxon>
        <taxon>Ixodida</taxon>
        <taxon>Ixodoidea</taxon>
        <taxon>Ixodidae</taxon>
        <taxon>Ixodinae</taxon>
        <taxon>Ixodes</taxon>
    </lineage>
</organism>
<sequence>MAIPHQESCNNCCVVGCNSTCKVAYGTMYYIVPSKPYEAEYCATWVRLVRPYRTLPPEATAGGTVYDKTYQRSIELPEVFWPQVAENLVWERKWTRVVDDVKRPFTKWFPGGEISVCYNAVDRHVEAGKGDKVAIIHDSPVTQTVTKITYKQLKEQVSKVASVLSKWGIKKGDRVIIYMPMIPESVYGMLACARIGAVHSLVFGGFAAKELAVRINHAQADACLSVNFGIEAKRLVPYKSILDEAISLSEYKPKKCLIFLRGKEDRVRLIGDTTITYGIDYCPSSFQDVPMTAGRDEIWQDVVSGAHPVDCVPIEAMEPLYLLYTSGTTGLPK</sequence>
<proteinExistence type="predicted"/>
<name>A0AC60P4Y0_IXOPE</name>
<gene>
    <name evidence="1" type="ORF">HPB47_008490</name>
</gene>
<feature type="non-terminal residue" evidence="1">
    <location>
        <position position="333"/>
    </location>
</feature>
<reference evidence="1 2" key="1">
    <citation type="journal article" date="2020" name="Cell">
        <title>Large-Scale Comparative Analyses of Tick Genomes Elucidate Their Genetic Diversity and Vector Capacities.</title>
        <authorList>
            <consortium name="Tick Genome and Microbiome Consortium (TIGMIC)"/>
            <person name="Jia N."/>
            <person name="Wang J."/>
            <person name="Shi W."/>
            <person name="Du L."/>
            <person name="Sun Y."/>
            <person name="Zhan W."/>
            <person name="Jiang J.F."/>
            <person name="Wang Q."/>
            <person name="Zhang B."/>
            <person name="Ji P."/>
            <person name="Bell-Sakyi L."/>
            <person name="Cui X.M."/>
            <person name="Yuan T.T."/>
            <person name="Jiang B.G."/>
            <person name="Yang W.F."/>
            <person name="Lam T.T."/>
            <person name="Chang Q.C."/>
            <person name="Ding S.J."/>
            <person name="Wang X.J."/>
            <person name="Zhu J.G."/>
            <person name="Ruan X.D."/>
            <person name="Zhao L."/>
            <person name="Wei J.T."/>
            <person name="Ye R.Z."/>
            <person name="Que T.C."/>
            <person name="Du C.H."/>
            <person name="Zhou Y.H."/>
            <person name="Cheng J.X."/>
            <person name="Dai P.F."/>
            <person name="Guo W.B."/>
            <person name="Han X.H."/>
            <person name="Huang E.J."/>
            <person name="Li L.F."/>
            <person name="Wei W."/>
            <person name="Gao Y.C."/>
            <person name="Liu J.Z."/>
            <person name="Shao H.Z."/>
            <person name="Wang X."/>
            <person name="Wang C.C."/>
            <person name="Yang T.C."/>
            <person name="Huo Q.B."/>
            <person name="Li W."/>
            <person name="Chen H.Y."/>
            <person name="Chen S.E."/>
            <person name="Zhou L.G."/>
            <person name="Ni X.B."/>
            <person name="Tian J.H."/>
            <person name="Sheng Y."/>
            <person name="Liu T."/>
            <person name="Pan Y.S."/>
            <person name="Xia L.Y."/>
            <person name="Li J."/>
            <person name="Zhao F."/>
            <person name="Cao W.C."/>
        </authorList>
    </citation>
    <scope>NUCLEOTIDE SEQUENCE [LARGE SCALE GENOMIC DNA]</scope>
    <source>
        <strain evidence="1">Iper-2018</strain>
    </source>
</reference>
<comment type="caution">
    <text evidence="1">The sequence shown here is derived from an EMBL/GenBank/DDBJ whole genome shotgun (WGS) entry which is preliminary data.</text>
</comment>